<reference evidence="2 3" key="1">
    <citation type="submission" date="2019-04" db="EMBL/GenBank/DDBJ databases">
        <title>Friends and foes A comparative genomics studyof 23 Aspergillus species from section Flavi.</title>
        <authorList>
            <consortium name="DOE Joint Genome Institute"/>
            <person name="Kjaerbolling I."/>
            <person name="Vesth T."/>
            <person name="Frisvad J.C."/>
            <person name="Nybo J.L."/>
            <person name="Theobald S."/>
            <person name="Kildgaard S."/>
            <person name="Isbrandt T."/>
            <person name="Kuo A."/>
            <person name="Sato A."/>
            <person name="Lyhne E.K."/>
            <person name="Kogle M.E."/>
            <person name="Wiebenga A."/>
            <person name="Kun R.S."/>
            <person name="Lubbers R.J."/>
            <person name="Makela M.R."/>
            <person name="Barry K."/>
            <person name="Chovatia M."/>
            <person name="Clum A."/>
            <person name="Daum C."/>
            <person name="Haridas S."/>
            <person name="He G."/>
            <person name="LaButti K."/>
            <person name="Lipzen A."/>
            <person name="Mondo S."/>
            <person name="Riley R."/>
            <person name="Salamov A."/>
            <person name="Simmons B.A."/>
            <person name="Magnuson J.K."/>
            <person name="Henrissat B."/>
            <person name="Mortensen U.H."/>
            <person name="Larsen T.O."/>
            <person name="Devries R.P."/>
            <person name="Grigoriev I.V."/>
            <person name="Machida M."/>
            <person name="Baker S.E."/>
            <person name="Andersen M.R."/>
        </authorList>
    </citation>
    <scope>NUCLEOTIDE SEQUENCE [LARGE SCALE GENOMIC DNA]</scope>
    <source>
        <strain evidence="2 3">IBT 29228</strain>
    </source>
</reference>
<evidence type="ECO:0000313" key="2">
    <source>
        <dbReference type="EMBL" id="KAE8374640.1"/>
    </source>
</evidence>
<dbReference type="PANTHER" id="PTHR48100:SF54">
    <property type="entry name" value="PHOSPHATASE SPAC5H10.03-RELATED"/>
    <property type="match status" value="1"/>
</dbReference>
<name>A0A5N7B0I7_9EURO</name>
<dbReference type="Gene3D" id="3.40.50.1240">
    <property type="entry name" value="Phosphoglycerate mutase-like"/>
    <property type="match status" value="1"/>
</dbReference>
<keyword evidence="3" id="KW-1185">Reference proteome</keyword>
<dbReference type="AlphaFoldDB" id="A0A5N7B0I7"/>
<dbReference type="PANTHER" id="PTHR48100">
    <property type="entry name" value="BROAD-SPECIFICITY PHOSPHATASE YOR283W-RELATED"/>
    <property type="match status" value="1"/>
</dbReference>
<evidence type="ECO:0000313" key="3">
    <source>
        <dbReference type="Proteomes" id="UP000326198"/>
    </source>
</evidence>
<organism evidence="2 3">
    <name type="scientific">Aspergillus bertholletiae</name>
    <dbReference type="NCBI Taxonomy" id="1226010"/>
    <lineage>
        <taxon>Eukaryota</taxon>
        <taxon>Fungi</taxon>
        <taxon>Dikarya</taxon>
        <taxon>Ascomycota</taxon>
        <taxon>Pezizomycotina</taxon>
        <taxon>Eurotiomycetes</taxon>
        <taxon>Eurotiomycetidae</taxon>
        <taxon>Eurotiales</taxon>
        <taxon>Aspergillaceae</taxon>
        <taxon>Aspergillus</taxon>
        <taxon>Aspergillus subgen. Circumdati</taxon>
    </lineage>
</organism>
<feature type="compositionally biased region" description="Basic and acidic residues" evidence="1">
    <location>
        <begin position="266"/>
        <end position="276"/>
    </location>
</feature>
<protein>
    <submittedName>
        <fullName evidence="2">Histidine phosphatase superfamily</fullName>
    </submittedName>
</protein>
<proteinExistence type="predicted"/>
<sequence>MPPVIHCVRHAQGFHNLCTENHVIRDPLLTDLGNEQCRKLSETFPFHGKIDLVTASPLRRTIYTALQGFGPVFEARKDTKLLLLPDVQETSDVACDTGSDVDVLRKEIEEKGLPVDSTLLQEGWNSNCGRYAPTHDAIRKRAREARRWLKARPEKEIVVVTHGGFLHYFTEDWEDSSQYQGTAWANTEFRTYEFSSETHNTDIEGHELEGEDATLVETMSSRERRGKDSPAPDREVQKALYKKGTQGWDDQGLQLSTAERQAAKVPEGKEVDGVRV</sequence>
<dbReference type="GO" id="GO:0016791">
    <property type="term" value="F:phosphatase activity"/>
    <property type="evidence" value="ECO:0007669"/>
    <property type="project" value="TreeGrafter"/>
</dbReference>
<dbReference type="InterPro" id="IPR029033">
    <property type="entry name" value="His_PPase_superfam"/>
</dbReference>
<dbReference type="SUPFAM" id="SSF53254">
    <property type="entry name" value="Phosphoglycerate mutase-like"/>
    <property type="match status" value="1"/>
</dbReference>
<accession>A0A5N7B0I7</accession>
<dbReference type="SMART" id="SM00855">
    <property type="entry name" value="PGAM"/>
    <property type="match status" value="1"/>
</dbReference>
<dbReference type="InterPro" id="IPR050275">
    <property type="entry name" value="PGM_Phosphatase"/>
</dbReference>
<feature type="compositionally biased region" description="Basic and acidic residues" evidence="1">
    <location>
        <begin position="220"/>
        <end position="237"/>
    </location>
</feature>
<dbReference type="InterPro" id="IPR013078">
    <property type="entry name" value="His_Pase_superF_clade-1"/>
</dbReference>
<gene>
    <name evidence="2" type="ORF">BDV26DRAFT_34790</name>
</gene>
<dbReference type="Proteomes" id="UP000326198">
    <property type="component" value="Unassembled WGS sequence"/>
</dbReference>
<dbReference type="Pfam" id="PF00300">
    <property type="entry name" value="His_Phos_1"/>
    <property type="match status" value="1"/>
</dbReference>
<dbReference type="OrthoDB" id="496981at2759"/>
<evidence type="ECO:0000256" key="1">
    <source>
        <dbReference type="SAM" id="MobiDB-lite"/>
    </source>
</evidence>
<feature type="region of interest" description="Disordered" evidence="1">
    <location>
        <begin position="219"/>
        <end position="276"/>
    </location>
</feature>
<dbReference type="CDD" id="cd07067">
    <property type="entry name" value="HP_PGM_like"/>
    <property type="match status" value="1"/>
</dbReference>
<dbReference type="EMBL" id="ML736279">
    <property type="protein sequence ID" value="KAE8374640.1"/>
    <property type="molecule type" value="Genomic_DNA"/>
</dbReference>
<dbReference type="GO" id="GO:0005737">
    <property type="term" value="C:cytoplasm"/>
    <property type="evidence" value="ECO:0007669"/>
    <property type="project" value="TreeGrafter"/>
</dbReference>